<evidence type="ECO:0000313" key="6">
    <source>
        <dbReference type="Proteomes" id="UP000221795"/>
    </source>
</evidence>
<dbReference type="PROSITE" id="PS51688">
    <property type="entry name" value="ICA"/>
    <property type="match status" value="1"/>
</dbReference>
<sequence length="970" mass="104488">MALSGSLQTTIHSHWTLRIEWSASQNISDNTSTVTAKLYWIADSYGAINSSQTKSGTVVIDGSTYSFSASAALKNGQKKLITTKSKTIKHNSDGTKSFSIYGTFEVKLDISGYATEVKIPSKSFTLNTIPRESTLTSGTDLTAGADRTISISRASSSFSHRVYVDVKNSSGDWHNIKAVDFSTSQTSKSTSFSVSENKDIFSTLDQRSSTDLRWNLRTYDGNTIIGTTGYSGKLSRPKLSTTKSVNGEAGDSNSVYVDQKISIDITRSNSDFDHKVQFYCGSFMKEFNGVTTSLDWTPSSSEQDSLYKELGTASSKGGYIRVYTYYNGVRIGYDDTNITFYARSSVNKPVFKVDGVVYSDSNPATLEITGNDQYIIQGKSTLKVEIPVESKAVAQNGATMKSYSITVNGDTKTINYSDNSTVSADFSSINSDSNATVTIKAIDSRGFSTAVTKIITVIPYHTPSATTAALRANGFEASTTLSLRGSLSSLAINGVNKNVLKTARYRYKKAEDSDYGSWVDFTISGFPSYAATSVLLDLDALLTWNVQVEVSDALSVTTKNLTVAVGKPILFLDAEKKSVGIGDFPTGEYELAINGRVVFGANQYASQGQGEGTAGGALFMNNSDITGANGIYFNDVSDNNGEGLLFPKTGAPEASPDRSNYDTMYIRDAVLYLNGGKGNLGIGNTLDLKSNSITNVKNVTIAGPDAGSGIDLSGGNGWRIAEGKNDPDSNITYGAGQLQFVQNGLRRAAISTGGGFYIGGTTFKGESGGLTHYASTGEARLVSDLGGVILVGIDGKGPRVNSTTIYERTYPFSSNMYVTSNGNIGRSTSASKYKLNISRVDTDKIAGRLLKVHPKSWFDKQSIEAYSRLKTKAYFENIDEDELGGSVDVDLGKRGYGLIAEDLVDVGLDMFVEFGEPDENGNREAEGVQYDRIWILLIPLLNQAKAEIEHLQEEVAQLKSKIKEGETIAT</sequence>
<evidence type="ECO:0000256" key="3">
    <source>
        <dbReference type="SAM" id="Coils"/>
    </source>
</evidence>
<organismHost>
    <name type="scientific">Bacillus subtilis</name>
    <dbReference type="NCBI Taxonomy" id="1423"/>
</organismHost>
<name>A0A217ER40_BPGO3</name>
<comment type="subcellular location">
    <subcellularLocation>
        <location evidence="1">Virion</location>
    </subcellularLocation>
</comment>
<evidence type="ECO:0000256" key="2">
    <source>
        <dbReference type="ARBA" id="ARBA00022732"/>
    </source>
</evidence>
<protein>
    <submittedName>
        <fullName evidence="5">Minor structural protein</fullName>
    </submittedName>
</protein>
<dbReference type="EMBL" id="KY368640">
    <property type="protein sequence ID" value="APZ82549.1"/>
    <property type="molecule type" value="Genomic_DNA"/>
</dbReference>
<evidence type="ECO:0000256" key="1">
    <source>
        <dbReference type="ARBA" id="ARBA00004328"/>
    </source>
</evidence>
<keyword evidence="2" id="KW-0946">Virion</keyword>
<dbReference type="Proteomes" id="UP000221795">
    <property type="component" value="Segment"/>
</dbReference>
<feature type="domain" description="Peptidase S74" evidence="4">
    <location>
        <begin position="829"/>
        <end position="955"/>
    </location>
</feature>
<dbReference type="GO" id="GO:0098015">
    <property type="term" value="C:virus tail"/>
    <property type="evidence" value="ECO:0007669"/>
    <property type="project" value="UniProtKB-KW"/>
</dbReference>
<organism evidence="5 6">
    <name type="scientific">Bacillus phage vB_BsuM-Goe3</name>
    <dbReference type="NCBI Taxonomy" id="1933063"/>
    <lineage>
        <taxon>Viruses</taxon>
        <taxon>Duplodnaviria</taxon>
        <taxon>Heunggongvirae</taxon>
        <taxon>Uroviricota</taxon>
        <taxon>Caudoviricetes</taxon>
        <taxon>Herelleviridae</taxon>
        <taxon>Bastillevirinae</taxon>
        <taxon>Grisebachstrassevirus</taxon>
        <taxon>Grisebachstrassevirus goe3</taxon>
    </lineage>
</organism>
<keyword evidence="3" id="KW-0175">Coiled coil</keyword>
<keyword evidence="6" id="KW-1185">Reference proteome</keyword>
<proteinExistence type="predicted"/>
<keyword evidence="2" id="KW-1227">Viral tail protein</keyword>
<dbReference type="InterPro" id="IPR030392">
    <property type="entry name" value="S74_ICA"/>
</dbReference>
<evidence type="ECO:0000259" key="4">
    <source>
        <dbReference type="PROSITE" id="PS51688"/>
    </source>
</evidence>
<reference evidence="5" key="1">
    <citation type="journal article" date="2017" name="Viruses">
        <title>Characterization of Bacillus subtilis Viruses vB_BsuM-Goe2 and vB_BsuM-Goe3.</title>
        <authorList>
            <person name="Willms I.M."/>
            <person name="Hoppert M."/>
            <person name="Hertel R."/>
        </authorList>
    </citation>
    <scope>NUCLEOTIDE SEQUENCE [LARGE SCALE GENOMIC DNA]</scope>
</reference>
<accession>A0A217ER40</accession>
<evidence type="ECO:0000313" key="5">
    <source>
        <dbReference type="EMBL" id="APZ82549.1"/>
    </source>
</evidence>
<gene>
    <name evidence="5" type="ORF">Goe3_c08800</name>
</gene>
<feature type="coiled-coil region" evidence="3">
    <location>
        <begin position="941"/>
        <end position="968"/>
    </location>
</feature>